<name>A0ABT7EBI7_9FIRM</name>
<accession>A0ABT7EBI7</accession>
<gene>
    <name evidence="2" type="ORF">QOZ84_12140</name>
</gene>
<dbReference type="EMBL" id="JASKYM010000006">
    <property type="protein sequence ID" value="MDK2564302.1"/>
    <property type="molecule type" value="Genomic_DNA"/>
</dbReference>
<protein>
    <submittedName>
        <fullName evidence="2">Uncharacterized protein</fullName>
    </submittedName>
</protein>
<evidence type="ECO:0000313" key="2">
    <source>
        <dbReference type="EMBL" id="MDK2564302.1"/>
    </source>
</evidence>
<evidence type="ECO:0000313" key="3">
    <source>
        <dbReference type="Proteomes" id="UP001301012"/>
    </source>
</evidence>
<organism evidence="2 3">
    <name type="scientific">Romboutsia sedimentorum</name>
    <dbReference type="NCBI Taxonomy" id="1368474"/>
    <lineage>
        <taxon>Bacteria</taxon>
        <taxon>Bacillati</taxon>
        <taxon>Bacillota</taxon>
        <taxon>Clostridia</taxon>
        <taxon>Peptostreptococcales</taxon>
        <taxon>Peptostreptococcaceae</taxon>
        <taxon>Romboutsia</taxon>
    </lineage>
</organism>
<feature type="chain" id="PRO_5046548528" evidence="1">
    <location>
        <begin position="25"/>
        <end position="108"/>
    </location>
</feature>
<dbReference type="RefSeq" id="WP_284133229.1">
    <property type="nucleotide sequence ID" value="NZ_JASKYM010000006.1"/>
</dbReference>
<dbReference type="Proteomes" id="UP001301012">
    <property type="component" value="Unassembled WGS sequence"/>
</dbReference>
<keyword evidence="3" id="KW-1185">Reference proteome</keyword>
<feature type="signal peptide" evidence="1">
    <location>
        <begin position="1"/>
        <end position="24"/>
    </location>
</feature>
<keyword evidence="1" id="KW-0732">Signal</keyword>
<reference evidence="2 3" key="1">
    <citation type="submission" date="2023-05" db="EMBL/GenBank/DDBJ databases">
        <title>Rombocin, a short stable natural nisin variant, displays selective antimicrobial activity against Listeria monocytogenes and employs dual mode of action to kill target bacterial strains.</title>
        <authorList>
            <person name="Wambui J."/>
            <person name="Stephan R."/>
            <person name="Kuipers O.P."/>
        </authorList>
    </citation>
    <scope>NUCLEOTIDE SEQUENCE [LARGE SCALE GENOMIC DNA]</scope>
    <source>
        <strain evidence="2 3">RC002</strain>
    </source>
</reference>
<evidence type="ECO:0000256" key="1">
    <source>
        <dbReference type="SAM" id="SignalP"/>
    </source>
</evidence>
<comment type="caution">
    <text evidence="2">The sequence shown here is derived from an EMBL/GenBank/DDBJ whole genome shotgun (WGS) entry which is preliminary data.</text>
</comment>
<sequence>MKRKILSLGLAGIVGILGSINVFADNAETSKKEYKVKMEKSNVEDKVDGKTQEEWLEFKLDNWKPEPGTEEYKAKEDYKAKMGKSNLGDKTGGKTQEEWAEWKINNCK</sequence>
<proteinExistence type="predicted"/>